<comment type="subcellular location">
    <subcellularLocation>
        <location evidence="1">Cytoplasmic vesicle</location>
        <location evidence="1">Clathrin-coated vesicle</location>
    </subcellularLocation>
</comment>
<dbReference type="InterPro" id="IPR037516">
    <property type="entry name" value="Tripartite_DENN"/>
</dbReference>
<evidence type="ECO:0000313" key="6">
    <source>
        <dbReference type="Proteomes" id="UP001266305"/>
    </source>
</evidence>
<protein>
    <submittedName>
        <fullName evidence="5">DENN domain-containing protein 1C</fullName>
    </submittedName>
</protein>
<keyword evidence="2" id="KW-0344">Guanine-nucleotide releasing factor</keyword>
<sequence>MRWEHVLIPTLPPHLLDYCCAPMPYLIGVHASLAEKVREKALEDVVVLNVDTNTLETSFNDVQALPPDVGYSPTLQVSLLRLRLRKVALAPGEGVSRLFLKAQALLFGGYRDALVCSPGQPVTFSEEAFLAQKPGAPLQAFHRRAVHLQLFKQVCQNPEGTAGAGGGLLSPQGLV</sequence>
<dbReference type="InterPro" id="IPR040032">
    <property type="entry name" value="DENND1A/B/C"/>
</dbReference>
<accession>A0ABQ9TQW9</accession>
<evidence type="ECO:0000256" key="3">
    <source>
        <dbReference type="ARBA" id="ARBA00023329"/>
    </source>
</evidence>
<evidence type="ECO:0000256" key="1">
    <source>
        <dbReference type="ARBA" id="ARBA00004132"/>
    </source>
</evidence>
<evidence type="ECO:0000259" key="4">
    <source>
        <dbReference type="PROSITE" id="PS50211"/>
    </source>
</evidence>
<evidence type="ECO:0000313" key="5">
    <source>
        <dbReference type="EMBL" id="KAK2087179.1"/>
    </source>
</evidence>
<dbReference type="Gene3D" id="3.40.50.11500">
    <property type="match status" value="1"/>
</dbReference>
<gene>
    <name evidence="5" type="primary">DENND1C_1</name>
    <name evidence="5" type="ORF">P7K49_033086</name>
</gene>
<keyword evidence="3" id="KW-0968">Cytoplasmic vesicle</keyword>
<name>A0ABQ9TQW9_SAGOE</name>
<dbReference type="InterPro" id="IPR043153">
    <property type="entry name" value="DENN_C"/>
</dbReference>
<dbReference type="SMART" id="SM00801">
    <property type="entry name" value="dDENN"/>
    <property type="match status" value="1"/>
</dbReference>
<feature type="domain" description="UDENN" evidence="4">
    <location>
        <begin position="1"/>
        <end position="165"/>
    </location>
</feature>
<comment type="caution">
    <text evidence="5">The sequence shown here is derived from an EMBL/GenBank/DDBJ whole genome shotgun (WGS) entry which is preliminary data.</text>
</comment>
<dbReference type="EMBL" id="JASSZA010000019">
    <property type="protein sequence ID" value="KAK2087179.1"/>
    <property type="molecule type" value="Genomic_DNA"/>
</dbReference>
<dbReference type="Proteomes" id="UP001266305">
    <property type="component" value="Unassembled WGS sequence"/>
</dbReference>
<dbReference type="PANTHER" id="PTHR13196">
    <property type="entry name" value="DENN DOMAIN-CONTAINING"/>
    <property type="match status" value="1"/>
</dbReference>
<proteinExistence type="predicted"/>
<organism evidence="5 6">
    <name type="scientific">Saguinus oedipus</name>
    <name type="common">Cotton-top tamarin</name>
    <name type="synonym">Oedipomidas oedipus</name>
    <dbReference type="NCBI Taxonomy" id="9490"/>
    <lineage>
        <taxon>Eukaryota</taxon>
        <taxon>Metazoa</taxon>
        <taxon>Chordata</taxon>
        <taxon>Craniata</taxon>
        <taxon>Vertebrata</taxon>
        <taxon>Euteleostomi</taxon>
        <taxon>Mammalia</taxon>
        <taxon>Eutheria</taxon>
        <taxon>Euarchontoglires</taxon>
        <taxon>Primates</taxon>
        <taxon>Haplorrhini</taxon>
        <taxon>Platyrrhini</taxon>
        <taxon>Cebidae</taxon>
        <taxon>Callitrichinae</taxon>
        <taxon>Saguinus</taxon>
    </lineage>
</organism>
<dbReference type="PANTHER" id="PTHR13196:SF25">
    <property type="entry name" value="DENN DOMAIN-CONTAINING PROTEIN 1C"/>
    <property type="match status" value="1"/>
</dbReference>
<dbReference type="InterPro" id="IPR005112">
    <property type="entry name" value="dDENN_dom"/>
</dbReference>
<reference evidence="5 6" key="1">
    <citation type="submission" date="2023-05" db="EMBL/GenBank/DDBJ databases">
        <title>B98-5 Cell Line De Novo Hybrid Assembly: An Optical Mapping Approach.</title>
        <authorList>
            <person name="Kananen K."/>
            <person name="Auerbach J.A."/>
            <person name="Kautto E."/>
            <person name="Blachly J.S."/>
        </authorList>
    </citation>
    <scope>NUCLEOTIDE SEQUENCE [LARGE SCALE GENOMIC DNA]</scope>
    <source>
        <strain evidence="5">B95-8</strain>
        <tissue evidence="5">Cell line</tissue>
    </source>
</reference>
<dbReference type="PROSITE" id="PS50211">
    <property type="entry name" value="DENN"/>
    <property type="match status" value="1"/>
</dbReference>
<keyword evidence="6" id="KW-1185">Reference proteome</keyword>
<dbReference type="Pfam" id="PF02141">
    <property type="entry name" value="DENN"/>
    <property type="match status" value="1"/>
</dbReference>
<evidence type="ECO:0000256" key="2">
    <source>
        <dbReference type="ARBA" id="ARBA00022658"/>
    </source>
</evidence>
<dbReference type="Gene3D" id="6.10.140.1000">
    <property type="match status" value="1"/>
</dbReference>
<dbReference type="InterPro" id="IPR001194">
    <property type="entry name" value="cDENN_dom"/>
</dbReference>